<dbReference type="Proteomes" id="UP000665025">
    <property type="component" value="Chromosome 1"/>
</dbReference>
<sequence>MIFKNLFTPKWKHPKTQVRLAAVDKLDTSKDAEVLHTLALEDDSSQIRKKVLDKINDLSLWWKVYKQDQELKELAEQHISQAVLSGSGSLSQEIRDEYIDRYAPAKTLEKVAFSDVANEQKAKLLKRLASAKLIEKAFKEGGEPLQVQLLPLVAQYQLEKAVLKAASGEARTALEQTLEQQRLSQVMPAQVAQEAKLVLAKLNALRDKQDYQVVASQADALQAQWQALEVQWLSEEAQQTNQAKFESISAKLNKHRETLQRAFEQAQHQAEQAQAKAKAISAFEAGYEALQQALSDAVAALDLTVQDPLHAQLNQLKGDIEASEHRTESALQALLDKLRDSARQLETLPELVSAKEQFDSALKALADVAPSEELAQFDAVMTQQKQAYQHAHSHLRRLPVALKKQASEQLKEASNQFNQTMKPLVDEQEKHLKEARKKARDVQRLLDQGRFNVAFGVFNGFIESYELLSEGYKQHLAKQHSTLSEALKELKDWQKYASQPKRAELLQQLDEMLTEQEVDPKARAAQVKLLRVRWNELGRVESEQEKAQATQFDEKIELLFAPCRAYFAEQDAQRQKIIEQREALVEQMTELLNQAQSAEPDWRQVESAFNRINKQWRGAGSLDAATYQALNARYRTAYTQVNELLKSRHQANAQLKQQLVNEAQAQLELEDVMQACDTLKNLQKRWQEIGFAGTKQEHTLWQEFRKHNDAVFGKRQAQQNAEREQAQAQETQQRQLLAELDSQMIDAKTQSELISVKEAVLATDVIGTLKKTKQQLLEQVEAKLNELFSAQSREKFNELVEAVRAGETPPGCWLTGNDSGLSAEQLLLRLEVMTNNDSPQALQQERMAQQVALLEAKLQGGAQTLEYYLNCYLSQVVNDSEQVDKERLIKVLTA</sequence>
<dbReference type="Pfam" id="PF03993">
    <property type="entry name" value="DUF349"/>
    <property type="match status" value="2"/>
</dbReference>
<keyword evidence="1" id="KW-0175">Coiled coil</keyword>
<organism evidence="2 3">
    <name type="scientific">Pseudoalteromonas viridis</name>
    <dbReference type="NCBI Taxonomy" id="339617"/>
    <lineage>
        <taxon>Bacteria</taxon>
        <taxon>Pseudomonadati</taxon>
        <taxon>Pseudomonadota</taxon>
        <taxon>Gammaproteobacteria</taxon>
        <taxon>Alteromonadales</taxon>
        <taxon>Pseudoalteromonadaceae</taxon>
        <taxon>Pseudoalteromonas</taxon>
    </lineage>
</organism>
<gene>
    <name evidence="2" type="ORF">J5X90_13265</name>
</gene>
<name>A0ABX7V509_9GAMM</name>
<feature type="coiled-coil region" evidence="1">
    <location>
        <begin position="249"/>
        <end position="276"/>
    </location>
</feature>
<keyword evidence="3" id="KW-1185">Reference proteome</keyword>
<accession>A0ABX7V509</accession>
<feature type="coiled-coil region" evidence="1">
    <location>
        <begin position="714"/>
        <end position="790"/>
    </location>
</feature>
<evidence type="ECO:0000313" key="2">
    <source>
        <dbReference type="EMBL" id="QTL34507.1"/>
    </source>
</evidence>
<evidence type="ECO:0000313" key="3">
    <source>
        <dbReference type="Proteomes" id="UP000665025"/>
    </source>
</evidence>
<dbReference type="EMBL" id="CP072425">
    <property type="protein sequence ID" value="QTL34507.1"/>
    <property type="molecule type" value="Genomic_DNA"/>
</dbReference>
<dbReference type="RefSeq" id="WP_209051588.1">
    <property type="nucleotide sequence ID" value="NZ_CP072425.1"/>
</dbReference>
<protein>
    <submittedName>
        <fullName evidence="2">DUF349 domain-containing protein</fullName>
    </submittedName>
</protein>
<reference evidence="2 3" key="1">
    <citation type="submission" date="2021-03" db="EMBL/GenBank/DDBJ databases">
        <title>Complete Genome of Pseudoalteromonas viridis Strain BBR56, a new biocontrol bacterial candidate.</title>
        <authorList>
            <person name="Handayani D.P."/>
            <person name="Isnansetyo A."/>
            <person name="Istiqomah I."/>
            <person name="Jumina J."/>
        </authorList>
    </citation>
    <scope>NUCLEOTIDE SEQUENCE [LARGE SCALE GENOMIC DNA]</scope>
    <source>
        <strain evidence="2 3">BBR56</strain>
    </source>
</reference>
<evidence type="ECO:0000256" key="1">
    <source>
        <dbReference type="SAM" id="Coils"/>
    </source>
</evidence>
<proteinExistence type="predicted"/>
<dbReference type="InterPro" id="IPR007139">
    <property type="entry name" value="DUF349"/>
</dbReference>